<dbReference type="InterPro" id="IPR009057">
    <property type="entry name" value="Homeodomain-like_sf"/>
</dbReference>
<evidence type="ECO:0000259" key="4">
    <source>
        <dbReference type="PROSITE" id="PS01124"/>
    </source>
</evidence>
<protein>
    <recommendedName>
        <fullName evidence="4">HTH araC/xylS-type domain-containing protein</fullName>
    </recommendedName>
</protein>
<reference evidence="5 6" key="2">
    <citation type="journal article" date="1995" name="Appl. Microbiol. Biotechnol.">
        <title>Purification and properties of an alkaline protease from alkalophilic Bacillus sp. KSM-K16.</title>
        <authorList>
            <person name="Kobayashi T."/>
            <person name="Hakamada Y."/>
            <person name="Adachi S."/>
            <person name="Hitomi J."/>
            <person name="Yoshimatsu T."/>
            <person name="Koike K."/>
            <person name="Kawai S."/>
            <person name="Ito S."/>
        </authorList>
    </citation>
    <scope>NUCLEOTIDE SEQUENCE [LARGE SCALE GENOMIC DNA]</scope>
    <source>
        <strain evidence="5 6">KSM-K16</strain>
    </source>
</reference>
<dbReference type="Gene3D" id="1.10.10.60">
    <property type="entry name" value="Homeodomain-like"/>
    <property type="match status" value="1"/>
</dbReference>
<reference evidence="6" key="4">
    <citation type="submission" date="2003-10" db="EMBL/GenBank/DDBJ databases">
        <title>The complete genome sequence of the alkaliphilic Bacillus clausii KSM-K16.</title>
        <authorList>
            <person name="Takaki Y."/>
            <person name="Kageyama Y."/>
            <person name="Shimamura S."/>
            <person name="Suzuki H."/>
            <person name="Nishi S."/>
            <person name="Hatada Y."/>
            <person name="Kawai S."/>
            <person name="Ito S."/>
            <person name="Horikoshi K."/>
        </authorList>
    </citation>
    <scope>NUCLEOTIDE SEQUENCE [LARGE SCALE GENOMIC DNA]</scope>
    <source>
        <strain evidence="6">KSM-K16</strain>
    </source>
</reference>
<keyword evidence="6" id="KW-1185">Reference proteome</keyword>
<dbReference type="HOGENOM" id="CLU_066193_1_0_9"/>
<gene>
    <name evidence="5" type="ordered locus">ABC1420</name>
</gene>
<dbReference type="InterPro" id="IPR046532">
    <property type="entry name" value="DUF6597"/>
</dbReference>
<dbReference type="InterPro" id="IPR018060">
    <property type="entry name" value="HTH_AraC"/>
</dbReference>
<keyword evidence="3" id="KW-0804">Transcription</keyword>
<dbReference type="PANTHER" id="PTHR46796">
    <property type="entry name" value="HTH-TYPE TRANSCRIPTIONAL ACTIVATOR RHAS-RELATED"/>
    <property type="match status" value="1"/>
</dbReference>
<dbReference type="STRING" id="66692.ABC1420"/>
<evidence type="ECO:0000313" key="6">
    <source>
        <dbReference type="Proteomes" id="UP000001168"/>
    </source>
</evidence>
<evidence type="ECO:0000256" key="2">
    <source>
        <dbReference type="ARBA" id="ARBA00023125"/>
    </source>
</evidence>
<reference evidence="5 6" key="3">
    <citation type="journal article" date="1997" name="Protein Eng.">
        <title>High-resolution crystal structure of M-protease: phylogeny aided analysis of the high-alkaline adaptation mechanism.</title>
        <authorList>
            <person name="Shirai T."/>
            <person name="Suzuki A."/>
            <person name="Yamane T."/>
            <person name="Ashida T."/>
            <person name="Kobayashi T."/>
            <person name="Ito S."/>
        </authorList>
    </citation>
    <scope>NUCLEOTIDE SEQUENCE [LARGE SCALE GENOMIC DNA]</scope>
    <source>
        <strain evidence="5 6">KSM-K16</strain>
    </source>
</reference>
<dbReference type="GO" id="GO:0003700">
    <property type="term" value="F:DNA-binding transcription factor activity"/>
    <property type="evidence" value="ECO:0007669"/>
    <property type="project" value="InterPro"/>
</dbReference>
<dbReference type="Pfam" id="PF12833">
    <property type="entry name" value="HTH_18"/>
    <property type="match status" value="1"/>
</dbReference>
<dbReference type="SUPFAM" id="SSF46689">
    <property type="entry name" value="Homeodomain-like"/>
    <property type="match status" value="1"/>
</dbReference>
<organism evidence="5 6">
    <name type="scientific">Shouchella clausii (strain KSM-K16)</name>
    <name type="common">Alkalihalobacillus clausii</name>
    <dbReference type="NCBI Taxonomy" id="66692"/>
    <lineage>
        <taxon>Bacteria</taxon>
        <taxon>Bacillati</taxon>
        <taxon>Bacillota</taxon>
        <taxon>Bacilli</taxon>
        <taxon>Bacillales</taxon>
        <taxon>Bacillaceae</taxon>
        <taxon>Shouchella</taxon>
    </lineage>
</organism>
<keyword evidence="1" id="KW-0805">Transcription regulation</keyword>
<sequence>MGGHMLIRTYIPQMPLSMFVDYFWYMEAYNPSHSRELTLPDGSVEMIIDLGEDVIRLFDRNNRELVFGHAIVCGPHSEYFVINSTCASRVIGIHFKPGGIHPFLKERLDEIHNTHLPLHALWGSKISGLRDELLDSLVPEKMFHILERRLLSLAIKDLERHPAVQYVLNNLHGHRIGEVIEQVGISHRRFNQLFKEEVGMTPKRLNRIYRFQEVLRNLHSGESHSWTDIALECGYYDQAHFIKDFQSFSGLNPSEYKPISGRHYNHAAIFT</sequence>
<dbReference type="InterPro" id="IPR050204">
    <property type="entry name" value="AraC_XylS_family_regulators"/>
</dbReference>
<evidence type="ECO:0000256" key="1">
    <source>
        <dbReference type="ARBA" id="ARBA00023015"/>
    </source>
</evidence>
<keyword evidence="2" id="KW-0238">DNA-binding</keyword>
<proteinExistence type="predicted"/>
<evidence type="ECO:0000256" key="3">
    <source>
        <dbReference type="ARBA" id="ARBA00023163"/>
    </source>
</evidence>
<feature type="domain" description="HTH araC/xylS-type" evidence="4">
    <location>
        <begin position="161"/>
        <end position="259"/>
    </location>
</feature>
<evidence type="ECO:0000313" key="5">
    <source>
        <dbReference type="EMBL" id="BAD63955.1"/>
    </source>
</evidence>
<reference evidence="5 6" key="1">
    <citation type="journal article" date="1994" name="J. Ferment. Bioeng.">
        <title>Molecular cloning and nucleotide sequence of the gene for an alkaline protease from the alkalophilic Bacillus sp. KSM-K16.</title>
        <authorList>
            <person name="Hakamada Y."/>
            <person name="Kobayashi T."/>
            <person name="Hitomi J."/>
            <person name="Kawai S."/>
            <person name="Ito S."/>
        </authorList>
    </citation>
    <scope>NUCLEOTIDE SEQUENCE [LARGE SCALE GENOMIC DNA]</scope>
    <source>
        <strain evidence="5 6">KSM-K16</strain>
    </source>
</reference>
<dbReference type="AlphaFoldDB" id="Q5WI50"/>
<dbReference type="KEGG" id="bcl:ABC1420"/>
<name>Q5WI50_SHOC1</name>
<accession>Q5WI50</accession>
<dbReference type="PROSITE" id="PS01124">
    <property type="entry name" value="HTH_ARAC_FAMILY_2"/>
    <property type="match status" value="1"/>
</dbReference>
<dbReference type="EMBL" id="AP006627">
    <property type="protein sequence ID" value="BAD63955.1"/>
    <property type="molecule type" value="Genomic_DNA"/>
</dbReference>
<dbReference type="eggNOG" id="COG2207">
    <property type="taxonomic scope" value="Bacteria"/>
</dbReference>
<dbReference type="SMART" id="SM00342">
    <property type="entry name" value="HTH_ARAC"/>
    <property type="match status" value="1"/>
</dbReference>
<reference evidence="5 6" key="5">
    <citation type="journal article" date="2007" name="Extremophiles">
        <title>Intragenomic diversity of the V1 regions of 16S rRNA genes in high-alkaline protease-producing Bacillus clausii spp.</title>
        <authorList>
            <person name="Kageyama Y."/>
            <person name="Takaki Y."/>
            <person name="Shimamura S."/>
            <person name="Nishi S."/>
            <person name="Nogi Y."/>
            <person name="Uchimura K."/>
            <person name="Kobayashi T."/>
            <person name="Hitomi J."/>
            <person name="Ozaki K."/>
            <person name="Kawai S."/>
            <person name="Ito S."/>
            <person name="Horikoshi K."/>
        </authorList>
    </citation>
    <scope>NUCLEOTIDE SEQUENCE [LARGE SCALE GENOMIC DNA]</scope>
    <source>
        <strain evidence="5 6">KSM-K16</strain>
    </source>
</reference>
<dbReference type="Proteomes" id="UP000001168">
    <property type="component" value="Chromosome"/>
</dbReference>
<dbReference type="GO" id="GO:0043565">
    <property type="term" value="F:sequence-specific DNA binding"/>
    <property type="evidence" value="ECO:0007669"/>
    <property type="project" value="InterPro"/>
</dbReference>
<dbReference type="Pfam" id="PF20240">
    <property type="entry name" value="DUF6597"/>
    <property type="match status" value="1"/>
</dbReference>